<reference evidence="3" key="2">
    <citation type="journal article" date="2024" name="Plant">
        <title>Genomic evolution and insights into agronomic trait innovations of Sesamum species.</title>
        <authorList>
            <person name="Miao H."/>
            <person name="Wang L."/>
            <person name="Qu L."/>
            <person name="Liu H."/>
            <person name="Sun Y."/>
            <person name="Le M."/>
            <person name="Wang Q."/>
            <person name="Wei S."/>
            <person name="Zheng Y."/>
            <person name="Lin W."/>
            <person name="Duan Y."/>
            <person name="Cao H."/>
            <person name="Xiong S."/>
            <person name="Wang X."/>
            <person name="Wei L."/>
            <person name="Li C."/>
            <person name="Ma Q."/>
            <person name="Ju M."/>
            <person name="Zhao R."/>
            <person name="Li G."/>
            <person name="Mu C."/>
            <person name="Tian Q."/>
            <person name="Mei H."/>
            <person name="Zhang T."/>
            <person name="Gao T."/>
            <person name="Zhang H."/>
        </authorList>
    </citation>
    <scope>NUCLEOTIDE SEQUENCE</scope>
    <source>
        <strain evidence="3">KEN1</strain>
    </source>
</reference>
<feature type="repeat" description="PPR" evidence="2">
    <location>
        <begin position="77"/>
        <end position="111"/>
    </location>
</feature>
<name>A0AAW2UYK9_9LAMI</name>
<dbReference type="InterPro" id="IPR002885">
    <property type="entry name" value="PPR_rpt"/>
</dbReference>
<proteinExistence type="predicted"/>
<sequence>MPERSLVSWNVIIDALDADGEFDEALRMFVEMKSSFDPDGYTVQSVIDACAGLGALSMGMWAHAYVLRKWEIDANFDVLVKNSLIEMYCKCGSLRMARQVFQGMSRRDVNSWNAMILGFAMHGEAERVFEHFGRMMEPVLQHFGCLVDLLARNGQILEALDIVSSMPMKPDADLEKPS</sequence>
<dbReference type="GO" id="GO:0009451">
    <property type="term" value="P:RNA modification"/>
    <property type="evidence" value="ECO:0007669"/>
    <property type="project" value="InterPro"/>
</dbReference>
<dbReference type="Pfam" id="PF13041">
    <property type="entry name" value="PPR_2"/>
    <property type="match status" value="1"/>
</dbReference>
<evidence type="ECO:0000256" key="1">
    <source>
        <dbReference type="ARBA" id="ARBA00022737"/>
    </source>
</evidence>
<keyword evidence="1" id="KW-0677">Repeat</keyword>
<dbReference type="GO" id="GO:0003723">
    <property type="term" value="F:RNA binding"/>
    <property type="evidence" value="ECO:0007669"/>
    <property type="project" value="InterPro"/>
</dbReference>
<dbReference type="Gene3D" id="1.25.40.10">
    <property type="entry name" value="Tetratricopeptide repeat domain"/>
    <property type="match status" value="2"/>
</dbReference>
<feature type="repeat" description="PPR" evidence="2">
    <location>
        <begin position="5"/>
        <end position="35"/>
    </location>
</feature>
<protein>
    <submittedName>
        <fullName evidence="3">Pentatricopeptide repeat-containing protein, chloroplastic/mitochondrial</fullName>
    </submittedName>
</protein>
<dbReference type="NCBIfam" id="TIGR00756">
    <property type="entry name" value="PPR"/>
    <property type="match status" value="2"/>
</dbReference>
<accession>A0AAW2UYK9</accession>
<organism evidence="3">
    <name type="scientific">Sesamum latifolium</name>
    <dbReference type="NCBI Taxonomy" id="2727402"/>
    <lineage>
        <taxon>Eukaryota</taxon>
        <taxon>Viridiplantae</taxon>
        <taxon>Streptophyta</taxon>
        <taxon>Embryophyta</taxon>
        <taxon>Tracheophyta</taxon>
        <taxon>Spermatophyta</taxon>
        <taxon>Magnoliopsida</taxon>
        <taxon>eudicotyledons</taxon>
        <taxon>Gunneridae</taxon>
        <taxon>Pentapetalae</taxon>
        <taxon>asterids</taxon>
        <taxon>lamiids</taxon>
        <taxon>Lamiales</taxon>
        <taxon>Pedaliaceae</taxon>
        <taxon>Sesamum</taxon>
    </lineage>
</organism>
<dbReference type="InterPro" id="IPR011990">
    <property type="entry name" value="TPR-like_helical_dom_sf"/>
</dbReference>
<gene>
    <name evidence="3" type="ORF">Slati_3143000</name>
</gene>
<dbReference type="PANTHER" id="PTHR47926">
    <property type="entry name" value="PENTATRICOPEPTIDE REPEAT-CONTAINING PROTEIN"/>
    <property type="match status" value="1"/>
</dbReference>
<evidence type="ECO:0000256" key="2">
    <source>
        <dbReference type="PROSITE-ProRule" id="PRU00708"/>
    </source>
</evidence>
<dbReference type="Pfam" id="PF01535">
    <property type="entry name" value="PPR"/>
    <property type="match status" value="3"/>
</dbReference>
<evidence type="ECO:0000313" key="3">
    <source>
        <dbReference type="EMBL" id="KAL0421201.1"/>
    </source>
</evidence>
<comment type="caution">
    <text evidence="3">The sequence shown here is derived from an EMBL/GenBank/DDBJ whole genome shotgun (WGS) entry which is preliminary data.</text>
</comment>
<dbReference type="PROSITE" id="PS51375">
    <property type="entry name" value="PPR"/>
    <property type="match status" value="2"/>
</dbReference>
<dbReference type="EMBL" id="JACGWN010000011">
    <property type="protein sequence ID" value="KAL0421201.1"/>
    <property type="molecule type" value="Genomic_DNA"/>
</dbReference>
<dbReference type="PANTHER" id="PTHR47926:SF508">
    <property type="entry name" value="PENTATRICOPEPTIDE REPEAT-CONTAINING PROTEIN"/>
    <property type="match status" value="1"/>
</dbReference>
<dbReference type="InterPro" id="IPR046960">
    <property type="entry name" value="PPR_At4g14850-like_plant"/>
</dbReference>
<reference evidence="3" key="1">
    <citation type="submission" date="2020-06" db="EMBL/GenBank/DDBJ databases">
        <authorList>
            <person name="Li T."/>
            <person name="Hu X."/>
            <person name="Zhang T."/>
            <person name="Song X."/>
            <person name="Zhang H."/>
            <person name="Dai N."/>
            <person name="Sheng W."/>
            <person name="Hou X."/>
            <person name="Wei L."/>
        </authorList>
    </citation>
    <scope>NUCLEOTIDE SEQUENCE</scope>
    <source>
        <strain evidence="3">KEN1</strain>
        <tissue evidence="3">Leaf</tissue>
    </source>
</reference>
<dbReference type="AlphaFoldDB" id="A0AAW2UYK9"/>